<dbReference type="GO" id="GO:0000981">
    <property type="term" value="F:DNA-binding transcription factor activity, RNA polymerase II-specific"/>
    <property type="evidence" value="ECO:0007669"/>
    <property type="project" value="InterPro"/>
</dbReference>
<dbReference type="RefSeq" id="XP_031865238.1">
    <property type="nucleotide sequence ID" value="XM_032018401.1"/>
</dbReference>
<dbReference type="SUPFAM" id="SSF57701">
    <property type="entry name" value="Zn2/Cys6 DNA-binding domain"/>
    <property type="match status" value="1"/>
</dbReference>
<comment type="caution">
    <text evidence="9">The sequence shown here is derived from an EMBL/GenBank/DDBJ whole genome shotgun (WGS) entry which is preliminary data.</text>
</comment>
<evidence type="ECO:0000256" key="2">
    <source>
        <dbReference type="ARBA" id="ARBA00022833"/>
    </source>
</evidence>
<feature type="domain" description="Zn(2)-C6 fungal-type" evidence="8">
    <location>
        <begin position="39"/>
        <end position="78"/>
    </location>
</feature>
<dbReference type="CDD" id="cd12148">
    <property type="entry name" value="fungal_TF_MHR"/>
    <property type="match status" value="1"/>
</dbReference>
<evidence type="ECO:0000256" key="4">
    <source>
        <dbReference type="ARBA" id="ARBA00023125"/>
    </source>
</evidence>
<feature type="region of interest" description="Disordered" evidence="7">
    <location>
        <begin position="157"/>
        <end position="206"/>
    </location>
</feature>
<keyword evidence="4" id="KW-0238">DNA-binding</keyword>
<accession>A0A370TAP3</accession>
<evidence type="ECO:0000256" key="5">
    <source>
        <dbReference type="ARBA" id="ARBA00023163"/>
    </source>
</evidence>
<dbReference type="PANTHER" id="PTHR47171:SF5">
    <property type="entry name" value="ZN(II)2CYS6 TRANSCRIPTION FACTOR (EUROFUNG)"/>
    <property type="match status" value="1"/>
</dbReference>
<keyword evidence="5" id="KW-0804">Transcription</keyword>
<dbReference type="CDD" id="cd00067">
    <property type="entry name" value="GAL4"/>
    <property type="match status" value="1"/>
</dbReference>
<keyword evidence="6" id="KW-0539">Nucleus</keyword>
<dbReference type="SMART" id="SM00906">
    <property type="entry name" value="Fungal_trans"/>
    <property type="match status" value="1"/>
</dbReference>
<dbReference type="Proteomes" id="UP000254866">
    <property type="component" value="Unassembled WGS sequence"/>
</dbReference>
<evidence type="ECO:0000313" key="9">
    <source>
        <dbReference type="EMBL" id="RDL30989.1"/>
    </source>
</evidence>
<dbReference type="OrthoDB" id="10251155at2759"/>
<dbReference type="InterPro" id="IPR052073">
    <property type="entry name" value="Amide_Lactam_Regulators"/>
</dbReference>
<dbReference type="InterPro" id="IPR001138">
    <property type="entry name" value="Zn2Cys6_DnaBD"/>
</dbReference>
<dbReference type="PROSITE" id="PS50048">
    <property type="entry name" value="ZN2_CY6_FUNGAL_2"/>
    <property type="match status" value="1"/>
</dbReference>
<keyword evidence="2" id="KW-0862">Zinc</keyword>
<dbReference type="GO" id="GO:0006351">
    <property type="term" value="P:DNA-templated transcription"/>
    <property type="evidence" value="ECO:0007669"/>
    <property type="project" value="InterPro"/>
</dbReference>
<evidence type="ECO:0000259" key="8">
    <source>
        <dbReference type="PROSITE" id="PS50048"/>
    </source>
</evidence>
<dbReference type="PANTHER" id="PTHR47171">
    <property type="entry name" value="FARA-RELATED"/>
    <property type="match status" value="1"/>
</dbReference>
<dbReference type="InterPro" id="IPR036864">
    <property type="entry name" value="Zn2-C6_fun-type_DNA-bd_sf"/>
</dbReference>
<keyword evidence="3" id="KW-0805">Transcription regulation</keyword>
<dbReference type="GO" id="GO:0003677">
    <property type="term" value="F:DNA binding"/>
    <property type="evidence" value="ECO:0007669"/>
    <property type="project" value="UniProtKB-KW"/>
</dbReference>
<evidence type="ECO:0000256" key="1">
    <source>
        <dbReference type="ARBA" id="ARBA00022723"/>
    </source>
</evidence>
<keyword evidence="10" id="KW-1185">Reference proteome</keyword>
<dbReference type="SMART" id="SM00066">
    <property type="entry name" value="GAL4"/>
    <property type="match status" value="1"/>
</dbReference>
<dbReference type="Pfam" id="PF04082">
    <property type="entry name" value="Fungal_trans"/>
    <property type="match status" value="1"/>
</dbReference>
<dbReference type="AlphaFoldDB" id="A0A370TAP3"/>
<evidence type="ECO:0000313" key="10">
    <source>
        <dbReference type="Proteomes" id="UP000254866"/>
    </source>
</evidence>
<dbReference type="InterPro" id="IPR007219">
    <property type="entry name" value="XnlR_reg_dom"/>
</dbReference>
<dbReference type="GO" id="GO:0008270">
    <property type="term" value="F:zinc ion binding"/>
    <property type="evidence" value="ECO:0007669"/>
    <property type="project" value="InterPro"/>
</dbReference>
<reference evidence="9 10" key="1">
    <citation type="journal article" date="2018" name="IMA Fungus">
        <title>IMA Genome-F 9: Draft genome sequence of Annulohypoxylon stygium, Aspergillus mulundensis, Berkeleyomyces basicola (syn. Thielaviopsis basicola), Ceratocystis smalleyi, two Cercospora beticola strains, Coleophoma cylindrospora, Fusarium fracticaudum, Phialophora cf. hyalina, and Morchella septimelata.</title>
        <authorList>
            <person name="Wingfield B.D."/>
            <person name="Bills G.F."/>
            <person name="Dong Y."/>
            <person name="Huang W."/>
            <person name="Nel W.J."/>
            <person name="Swalarsk-Parry B.S."/>
            <person name="Vaghefi N."/>
            <person name="Wilken P.M."/>
            <person name="An Z."/>
            <person name="de Beer Z.W."/>
            <person name="De Vos L."/>
            <person name="Chen L."/>
            <person name="Duong T.A."/>
            <person name="Gao Y."/>
            <person name="Hammerbacher A."/>
            <person name="Kikkert J.R."/>
            <person name="Li Y."/>
            <person name="Li H."/>
            <person name="Li K."/>
            <person name="Li Q."/>
            <person name="Liu X."/>
            <person name="Ma X."/>
            <person name="Naidoo K."/>
            <person name="Pethybridge S.J."/>
            <person name="Sun J."/>
            <person name="Steenkamp E.T."/>
            <person name="van der Nest M.A."/>
            <person name="van Wyk S."/>
            <person name="Wingfield M.J."/>
            <person name="Xiong C."/>
            <person name="Yue Q."/>
            <person name="Zhang X."/>
        </authorList>
    </citation>
    <scope>NUCLEOTIDE SEQUENCE [LARGE SCALE GENOMIC DNA]</scope>
    <source>
        <strain evidence="9 10">BP 5553</strain>
    </source>
</reference>
<proteinExistence type="predicted"/>
<name>A0A370TAP3_9HELO</name>
<evidence type="ECO:0000256" key="3">
    <source>
        <dbReference type="ARBA" id="ARBA00023015"/>
    </source>
</evidence>
<protein>
    <recommendedName>
        <fullName evidence="8">Zn(2)-C6 fungal-type domain-containing protein</fullName>
    </recommendedName>
</protein>
<sequence length="709" mass="79119">MTSSVALAMAMGAETLPNYVPAQAHDATHGASNGRARLVCVRCHNKKIRCDIRRVDHEGYEIIQPCKHCERAGSECLIRSSRRGTAKRKARCPRGVPSHPNDGNPEVVVHATCTSIAEPDETLQTFNSNLIFSPPQPLPNGVTYHNDSLLSRRTYPEQDQNEYGASDPGNLGSKDKSPSARLEKSAVPPGRELDSPQQHHPPSYIGDSGYMPIFSHEIESRVAPSPKQQQVTGIPNAVDFIRPALKQSYLDTYFEYVAVWCPVMHRETLQTQPDVLRSSLFTYALALSGNQINPPLVDHTDSATLYHRAKSLFYEKYEENPIIRISSLMLFYWWSAGAPNVVSMDNNWWWTGIAIRLAQEIGLHREPQPGQIMRHGETPGLRRRIWWTLFARERITAISQGRPCIIDMDYCDVEMVTVEDFPCPADLNAHIFVSWVHLCKIVGEMGKLLCQKAGGPRSTMSVGKQLVDWVQSLPNSLQLPISYDRTSDFNRDVHGMHLTYLTHITLLYLSKSAQSLPKASTTAIIAASCVARIFEDYLVRGTLRFLSGQAGWYITIAILGLLHARRVQILATHADNDIRTLRTALKQLGKLWPSAHMFDLGCETLLSSEHNHNGMSHNAAPNGDSGRFAAASTLADLATGDGFEWMGYFPYVTVHTTPLIGAILVDDMANSFSDLEWTVDVPTQLQELCMLPEDFNSDSFNILSMPTRI</sequence>
<evidence type="ECO:0000256" key="7">
    <source>
        <dbReference type="SAM" id="MobiDB-lite"/>
    </source>
</evidence>
<dbReference type="GeneID" id="43602627"/>
<dbReference type="EMBL" id="NPIC01000013">
    <property type="protein sequence ID" value="RDL30989.1"/>
    <property type="molecule type" value="Genomic_DNA"/>
</dbReference>
<gene>
    <name evidence="9" type="ORF">BP5553_09778</name>
</gene>
<organism evidence="9 10">
    <name type="scientific">Venustampulla echinocandica</name>
    <dbReference type="NCBI Taxonomy" id="2656787"/>
    <lineage>
        <taxon>Eukaryota</taxon>
        <taxon>Fungi</taxon>
        <taxon>Dikarya</taxon>
        <taxon>Ascomycota</taxon>
        <taxon>Pezizomycotina</taxon>
        <taxon>Leotiomycetes</taxon>
        <taxon>Helotiales</taxon>
        <taxon>Pleuroascaceae</taxon>
        <taxon>Venustampulla</taxon>
    </lineage>
</organism>
<evidence type="ECO:0000256" key="6">
    <source>
        <dbReference type="ARBA" id="ARBA00023242"/>
    </source>
</evidence>
<feature type="compositionally biased region" description="Basic and acidic residues" evidence="7">
    <location>
        <begin position="173"/>
        <end position="184"/>
    </location>
</feature>
<keyword evidence="1" id="KW-0479">Metal-binding</keyword>